<evidence type="ECO:0000256" key="4">
    <source>
        <dbReference type="ARBA" id="ARBA00023143"/>
    </source>
</evidence>
<keyword evidence="8" id="KW-0966">Cell projection</keyword>
<dbReference type="Pfam" id="PF02465">
    <property type="entry name" value="FliD_N"/>
    <property type="match status" value="1"/>
</dbReference>
<dbReference type="InterPro" id="IPR003481">
    <property type="entry name" value="FliD_N"/>
</dbReference>
<comment type="subcellular location">
    <subcellularLocation>
        <location evidence="5">Secreted</location>
    </subcellularLocation>
    <subcellularLocation>
        <location evidence="5">Bacterial flagellum</location>
    </subcellularLocation>
</comment>
<evidence type="ECO:0000256" key="1">
    <source>
        <dbReference type="ARBA" id="ARBA00009764"/>
    </source>
</evidence>
<comment type="similarity">
    <text evidence="1 5">Belongs to the FliD family.</text>
</comment>
<keyword evidence="8" id="KW-0282">Flagellum</keyword>
<dbReference type="GO" id="GO:0009421">
    <property type="term" value="C:bacterial-type flagellum filament cap"/>
    <property type="evidence" value="ECO:0007669"/>
    <property type="project" value="InterPro"/>
</dbReference>
<keyword evidence="8" id="KW-0969">Cilium</keyword>
<dbReference type="GO" id="GO:0005576">
    <property type="term" value="C:extracellular region"/>
    <property type="evidence" value="ECO:0007669"/>
    <property type="project" value="UniProtKB-SubCell"/>
</dbReference>
<proteinExistence type="inferred from homology"/>
<keyword evidence="5" id="KW-0964">Secreted</keyword>
<comment type="caution">
    <text evidence="8">The sequence shown here is derived from an EMBL/GenBank/DDBJ whole genome shotgun (WGS) entry which is preliminary data.</text>
</comment>
<keyword evidence="9" id="KW-1185">Reference proteome</keyword>
<evidence type="ECO:0000259" key="6">
    <source>
        <dbReference type="Pfam" id="PF02465"/>
    </source>
</evidence>
<evidence type="ECO:0000256" key="5">
    <source>
        <dbReference type="RuleBase" id="RU362066"/>
    </source>
</evidence>
<dbReference type="PANTHER" id="PTHR30288:SF0">
    <property type="entry name" value="FLAGELLAR HOOK-ASSOCIATED PROTEIN 2"/>
    <property type="match status" value="1"/>
</dbReference>
<sequence>MATISAAGIGSGLDVSSILEQIVEAERAPTENRLNLKEATLQAELSAFGTIKGAVSSFQSSFGKLTSAALFNSSKVSVSDQDVLSASTSSIAKAGNFSVEVKSLAQSHTLASIAFDSLDEVIGNGDLTFSFGTTVYDPGTDFATGDDTYTSFTNNTERSSETVEIDSSNNTVSGVRDAINAADIGVTASIVDDGSGFRLLITSDQQGLDNSIGITVEEGGAAGDNIDTTGLSVLAFNGTATNVEQTQAASDAELTINGLTVFRETNTVTGAIPGITLNLKSADIGNPVQVSISDNNSNEAEKNISNFVSSFNEMAEVFNSLTAYGGEGGQNGVLLGDTTTRNLMQQIRRDLGGFVDNAGSFNSLSSIGITTNRDGTLALDSNKLNDALSEDFDSVAQLFYANGNSSDSEVIVTNSSLSTQEGRYAVSIGALATKGTFDAVATTGPITIDSSNSSFAIRVDGISSGTVSLSEATYTDMDSLAQEIENRINASNSLQSEGLGVSVSYESGAFKVTSNSYGSDSKLSISSENSALGFISGGVSTDGEDVTGTIGGLPATGSGRFLTGSGAATGLVLEITGSNAGNRGAVTFSRGLASKLNTLLTEFQNQDGQLTAKTDSINDQIESIFQERIDLTKRVNDIEDRYRRQFSTLDVLVSQLNATSNFLTQQLDALPGVTFNQN</sequence>
<dbReference type="InterPro" id="IPR010809">
    <property type="entry name" value="FliD_C"/>
</dbReference>
<organism evidence="8 9">
    <name type="scientific">endosymbiont of Galathealinum brachiosum</name>
    <dbReference type="NCBI Taxonomy" id="2200906"/>
    <lineage>
        <taxon>Bacteria</taxon>
        <taxon>Pseudomonadati</taxon>
        <taxon>Pseudomonadota</taxon>
        <taxon>Gammaproteobacteria</taxon>
        <taxon>sulfur-oxidizing symbionts</taxon>
    </lineage>
</organism>
<evidence type="ECO:0000259" key="7">
    <source>
        <dbReference type="Pfam" id="PF07195"/>
    </source>
</evidence>
<dbReference type="EMBL" id="QFXC01000007">
    <property type="protein sequence ID" value="RDH84700.1"/>
    <property type="molecule type" value="Genomic_DNA"/>
</dbReference>
<reference evidence="8 9" key="1">
    <citation type="journal article" date="2018" name="ISME J.">
        <title>Endosymbiont genomes yield clues of tubeworm success.</title>
        <authorList>
            <person name="Li Y."/>
            <person name="Liles M.R."/>
            <person name="Halanych K.M."/>
        </authorList>
    </citation>
    <scope>NUCLEOTIDE SEQUENCE [LARGE SCALE GENOMIC DNA]</scope>
    <source>
        <strain evidence="8">A1464</strain>
    </source>
</reference>
<dbReference type="AlphaFoldDB" id="A0A370DJE8"/>
<protein>
    <recommendedName>
        <fullName evidence="5">Flagellar hook-associated protein 2</fullName>
        <shortName evidence="5">HAP2</shortName>
    </recommendedName>
    <alternativeName>
        <fullName evidence="5">Flagellar cap protein</fullName>
    </alternativeName>
</protein>
<accession>A0A370DJE8</accession>
<evidence type="ECO:0000256" key="2">
    <source>
        <dbReference type="ARBA" id="ARBA00011255"/>
    </source>
</evidence>
<dbReference type="Proteomes" id="UP000254266">
    <property type="component" value="Unassembled WGS sequence"/>
</dbReference>
<feature type="domain" description="Flagellar hook-associated protein 2 C-terminal" evidence="7">
    <location>
        <begin position="586"/>
        <end position="658"/>
    </location>
</feature>
<dbReference type="PANTHER" id="PTHR30288">
    <property type="entry name" value="FLAGELLAR CAP/ASSEMBLY PROTEIN FLID"/>
    <property type="match status" value="1"/>
</dbReference>
<feature type="domain" description="Flagellar hook-associated protein 2 C-terminal" evidence="7">
    <location>
        <begin position="249"/>
        <end position="420"/>
    </location>
</feature>
<name>A0A370DJE8_9GAMM</name>
<dbReference type="Pfam" id="PF07195">
    <property type="entry name" value="FliD_C"/>
    <property type="match status" value="2"/>
</dbReference>
<dbReference type="GO" id="GO:0007155">
    <property type="term" value="P:cell adhesion"/>
    <property type="evidence" value="ECO:0007669"/>
    <property type="project" value="InterPro"/>
</dbReference>
<dbReference type="GO" id="GO:0071973">
    <property type="term" value="P:bacterial-type flagellum-dependent cell motility"/>
    <property type="evidence" value="ECO:0007669"/>
    <property type="project" value="TreeGrafter"/>
</dbReference>
<dbReference type="InterPro" id="IPR040026">
    <property type="entry name" value="FliD"/>
</dbReference>
<keyword evidence="3" id="KW-0175">Coiled coil</keyword>
<comment type="subunit">
    <text evidence="2 5">Homopentamer.</text>
</comment>
<comment type="function">
    <text evidence="5">Required for morphogenesis and for the elongation of the flagellar filament by facilitating polymerization of the flagellin monomers at the tip of growing filament. Forms a capping structure, which prevents flagellin subunits (transported through the central channel of the flagellum) from leaking out without polymerization at the distal end.</text>
</comment>
<evidence type="ECO:0000313" key="8">
    <source>
        <dbReference type="EMBL" id="RDH84700.1"/>
    </source>
</evidence>
<feature type="domain" description="Flagellar hook-associated protein 2 N-terminal" evidence="6">
    <location>
        <begin position="11"/>
        <end position="108"/>
    </location>
</feature>
<keyword evidence="4 5" id="KW-0975">Bacterial flagellum</keyword>
<gene>
    <name evidence="8" type="ORF">DIZ80_04330</name>
</gene>
<dbReference type="GO" id="GO:0009424">
    <property type="term" value="C:bacterial-type flagellum hook"/>
    <property type="evidence" value="ECO:0007669"/>
    <property type="project" value="UniProtKB-UniRule"/>
</dbReference>
<evidence type="ECO:0000313" key="9">
    <source>
        <dbReference type="Proteomes" id="UP000254266"/>
    </source>
</evidence>
<evidence type="ECO:0000256" key="3">
    <source>
        <dbReference type="ARBA" id="ARBA00023054"/>
    </source>
</evidence>